<sequence length="151" mass="17468">MDTISFNATLISKSNIEHIYVLENRVLVLRSLLTSAKAKSNLHERICEVDVSVLGVKYENAQKLAEYIPRYESRIDKLHRQIQGFVVENQRVKRLAVGMELLMKFQFNSLKSDNTSLLFKINQINQMSFKTDPARTKIEVEVSEAVHLKHH</sequence>
<evidence type="ECO:0000313" key="2">
    <source>
        <dbReference type="Proteomes" id="UP000193642"/>
    </source>
</evidence>
<dbReference type="Proteomes" id="UP000193642">
    <property type="component" value="Unassembled WGS sequence"/>
</dbReference>
<accession>A0A1Y2BQ34</accession>
<name>A0A1Y2BQ34_9FUNG</name>
<gene>
    <name evidence="1" type="ORF">BCR33DRAFT_472790</name>
</gene>
<protein>
    <submittedName>
        <fullName evidence="1">Uncharacterized protein</fullName>
    </submittedName>
</protein>
<reference evidence="1 2" key="1">
    <citation type="submission" date="2016-07" db="EMBL/GenBank/DDBJ databases">
        <title>Pervasive Adenine N6-methylation of Active Genes in Fungi.</title>
        <authorList>
            <consortium name="DOE Joint Genome Institute"/>
            <person name="Mondo S.J."/>
            <person name="Dannebaum R.O."/>
            <person name="Kuo R.C."/>
            <person name="Labutti K."/>
            <person name="Haridas S."/>
            <person name="Kuo A."/>
            <person name="Salamov A."/>
            <person name="Ahrendt S.R."/>
            <person name="Lipzen A."/>
            <person name="Sullivan W."/>
            <person name="Andreopoulos W.B."/>
            <person name="Clum A."/>
            <person name="Lindquist E."/>
            <person name="Daum C."/>
            <person name="Ramamoorthy G.K."/>
            <person name="Gryganskyi A."/>
            <person name="Culley D."/>
            <person name="Magnuson J.K."/>
            <person name="James T.Y."/>
            <person name="O'Malley M.A."/>
            <person name="Stajich J.E."/>
            <person name="Spatafora J.W."/>
            <person name="Visel A."/>
            <person name="Grigoriev I.V."/>
        </authorList>
    </citation>
    <scope>NUCLEOTIDE SEQUENCE [LARGE SCALE GENOMIC DNA]</scope>
    <source>
        <strain evidence="1 2">JEL800</strain>
    </source>
</reference>
<comment type="caution">
    <text evidence="1">The sequence shown here is derived from an EMBL/GenBank/DDBJ whole genome shotgun (WGS) entry which is preliminary data.</text>
</comment>
<dbReference type="EMBL" id="MCGO01000053">
    <property type="protein sequence ID" value="ORY36863.1"/>
    <property type="molecule type" value="Genomic_DNA"/>
</dbReference>
<dbReference type="AlphaFoldDB" id="A0A1Y2BQ34"/>
<organism evidence="1 2">
    <name type="scientific">Rhizoclosmatium globosum</name>
    <dbReference type="NCBI Taxonomy" id="329046"/>
    <lineage>
        <taxon>Eukaryota</taxon>
        <taxon>Fungi</taxon>
        <taxon>Fungi incertae sedis</taxon>
        <taxon>Chytridiomycota</taxon>
        <taxon>Chytridiomycota incertae sedis</taxon>
        <taxon>Chytridiomycetes</taxon>
        <taxon>Chytridiales</taxon>
        <taxon>Chytriomycetaceae</taxon>
        <taxon>Rhizoclosmatium</taxon>
    </lineage>
</organism>
<evidence type="ECO:0000313" key="1">
    <source>
        <dbReference type="EMBL" id="ORY36863.1"/>
    </source>
</evidence>
<proteinExistence type="predicted"/>
<keyword evidence="2" id="KW-1185">Reference proteome</keyword>